<name>A0A8S9JY90_BRACR</name>
<organism evidence="2 3">
    <name type="scientific">Brassica cretica</name>
    <name type="common">Mustard</name>
    <dbReference type="NCBI Taxonomy" id="69181"/>
    <lineage>
        <taxon>Eukaryota</taxon>
        <taxon>Viridiplantae</taxon>
        <taxon>Streptophyta</taxon>
        <taxon>Embryophyta</taxon>
        <taxon>Tracheophyta</taxon>
        <taxon>Spermatophyta</taxon>
        <taxon>Magnoliopsida</taxon>
        <taxon>eudicotyledons</taxon>
        <taxon>Gunneridae</taxon>
        <taxon>Pentapetalae</taxon>
        <taxon>rosids</taxon>
        <taxon>malvids</taxon>
        <taxon>Brassicales</taxon>
        <taxon>Brassicaceae</taxon>
        <taxon>Brassiceae</taxon>
        <taxon>Brassica</taxon>
    </lineage>
</organism>
<keyword evidence="1" id="KW-1133">Transmembrane helix</keyword>
<gene>
    <name evidence="2" type="ORF">F2Q69_00034209</name>
</gene>
<dbReference type="Proteomes" id="UP000712600">
    <property type="component" value="Unassembled WGS sequence"/>
</dbReference>
<evidence type="ECO:0008006" key="4">
    <source>
        <dbReference type="Google" id="ProtNLM"/>
    </source>
</evidence>
<evidence type="ECO:0000313" key="2">
    <source>
        <dbReference type="EMBL" id="KAF3598761.1"/>
    </source>
</evidence>
<evidence type="ECO:0000256" key="1">
    <source>
        <dbReference type="SAM" id="Phobius"/>
    </source>
</evidence>
<comment type="caution">
    <text evidence="2">The sequence shown here is derived from an EMBL/GenBank/DDBJ whole genome shotgun (WGS) entry which is preliminary data.</text>
</comment>
<sequence length="49" mass="5491">MFMDNPPDCQTLRKGVFAAGASFVFFNAIVSQFYYFFYSSAADASLSPY</sequence>
<evidence type="ECO:0000313" key="3">
    <source>
        <dbReference type="Proteomes" id="UP000712600"/>
    </source>
</evidence>
<feature type="transmembrane region" description="Helical" evidence="1">
    <location>
        <begin position="16"/>
        <end position="37"/>
    </location>
</feature>
<protein>
    <recommendedName>
        <fullName evidence="4">CASP-like protein</fullName>
    </recommendedName>
</protein>
<accession>A0A8S9JY90</accession>
<dbReference type="EMBL" id="QGKX02000004">
    <property type="protein sequence ID" value="KAF3598761.1"/>
    <property type="molecule type" value="Genomic_DNA"/>
</dbReference>
<keyword evidence="1" id="KW-0472">Membrane</keyword>
<reference evidence="2" key="1">
    <citation type="submission" date="2019-12" db="EMBL/GenBank/DDBJ databases">
        <title>Genome sequencing and annotation of Brassica cretica.</title>
        <authorList>
            <person name="Studholme D.J."/>
            <person name="Sarris P."/>
        </authorList>
    </citation>
    <scope>NUCLEOTIDE SEQUENCE</scope>
    <source>
        <strain evidence="2">PFS-109/04</strain>
        <tissue evidence="2">Leaf</tissue>
    </source>
</reference>
<keyword evidence="1" id="KW-0812">Transmembrane</keyword>
<proteinExistence type="predicted"/>